<dbReference type="Gene3D" id="3.40.50.300">
    <property type="entry name" value="P-loop containing nucleotide triphosphate hydrolases"/>
    <property type="match status" value="1"/>
</dbReference>
<evidence type="ECO:0000256" key="7">
    <source>
        <dbReference type="SAM" id="Phobius"/>
    </source>
</evidence>
<dbReference type="AlphaFoldDB" id="A0A7K0CLX7"/>
<evidence type="ECO:0000256" key="5">
    <source>
        <dbReference type="ARBA" id="ARBA00022989"/>
    </source>
</evidence>
<evidence type="ECO:0000313" key="10">
    <source>
        <dbReference type="EMBL" id="MQY14486.1"/>
    </source>
</evidence>
<evidence type="ECO:0000256" key="4">
    <source>
        <dbReference type="ARBA" id="ARBA00022840"/>
    </source>
</evidence>
<proteinExistence type="predicted"/>
<feature type="transmembrane region" description="Helical" evidence="7">
    <location>
        <begin position="201"/>
        <end position="223"/>
    </location>
</feature>
<dbReference type="PROSITE" id="PS50929">
    <property type="entry name" value="ABC_TM1F"/>
    <property type="match status" value="1"/>
</dbReference>
<feature type="domain" description="ABC transmembrane type-1" evidence="9">
    <location>
        <begin position="79"/>
        <end position="359"/>
    </location>
</feature>
<dbReference type="Proteomes" id="UP000466345">
    <property type="component" value="Unassembled WGS sequence"/>
</dbReference>
<dbReference type="GO" id="GO:0005886">
    <property type="term" value="C:plasma membrane"/>
    <property type="evidence" value="ECO:0007669"/>
    <property type="project" value="UniProtKB-SubCell"/>
</dbReference>
<dbReference type="InterPro" id="IPR017871">
    <property type="entry name" value="ABC_transporter-like_CS"/>
</dbReference>
<dbReference type="GO" id="GO:0005524">
    <property type="term" value="F:ATP binding"/>
    <property type="evidence" value="ECO:0007669"/>
    <property type="project" value="UniProtKB-KW"/>
</dbReference>
<protein>
    <submittedName>
        <fullName evidence="10">Vitamin B12 import ATP-binding protein BtuD</fullName>
    </submittedName>
</protein>
<comment type="subcellular location">
    <subcellularLocation>
        <location evidence="1">Cell membrane</location>
        <topology evidence="1">Multi-pass membrane protein</topology>
    </subcellularLocation>
</comment>
<evidence type="ECO:0000256" key="6">
    <source>
        <dbReference type="ARBA" id="ARBA00023136"/>
    </source>
</evidence>
<evidence type="ECO:0000259" key="8">
    <source>
        <dbReference type="PROSITE" id="PS50893"/>
    </source>
</evidence>
<dbReference type="InterPro" id="IPR003593">
    <property type="entry name" value="AAA+_ATPase"/>
</dbReference>
<evidence type="ECO:0000256" key="3">
    <source>
        <dbReference type="ARBA" id="ARBA00022741"/>
    </source>
</evidence>
<evidence type="ECO:0000259" key="9">
    <source>
        <dbReference type="PROSITE" id="PS50929"/>
    </source>
</evidence>
<organism evidence="10 11">
    <name type="scientific">Streptomyces smaragdinus</name>
    <dbReference type="NCBI Taxonomy" id="2585196"/>
    <lineage>
        <taxon>Bacteria</taxon>
        <taxon>Bacillati</taxon>
        <taxon>Actinomycetota</taxon>
        <taxon>Actinomycetes</taxon>
        <taxon>Kitasatosporales</taxon>
        <taxon>Streptomycetaceae</taxon>
        <taxon>Streptomyces</taxon>
    </lineage>
</organism>
<dbReference type="InterPro" id="IPR027417">
    <property type="entry name" value="P-loop_NTPase"/>
</dbReference>
<feature type="transmembrane region" description="Helical" evidence="7">
    <location>
        <begin position="302"/>
        <end position="324"/>
    </location>
</feature>
<keyword evidence="11" id="KW-1185">Reference proteome</keyword>
<dbReference type="GO" id="GO:0016887">
    <property type="term" value="F:ATP hydrolysis activity"/>
    <property type="evidence" value="ECO:0007669"/>
    <property type="project" value="InterPro"/>
</dbReference>
<dbReference type="SUPFAM" id="SSF90123">
    <property type="entry name" value="ABC transporter transmembrane region"/>
    <property type="match status" value="1"/>
</dbReference>
<keyword evidence="6 7" id="KW-0472">Membrane</keyword>
<keyword evidence="4 10" id="KW-0067">ATP-binding</keyword>
<dbReference type="GO" id="GO:0015421">
    <property type="term" value="F:ABC-type oligopeptide transporter activity"/>
    <property type="evidence" value="ECO:0007669"/>
    <property type="project" value="TreeGrafter"/>
</dbReference>
<dbReference type="InterPro" id="IPR036640">
    <property type="entry name" value="ABC1_TM_sf"/>
</dbReference>
<dbReference type="PROSITE" id="PS00211">
    <property type="entry name" value="ABC_TRANSPORTER_1"/>
    <property type="match status" value="1"/>
</dbReference>
<evidence type="ECO:0000256" key="2">
    <source>
        <dbReference type="ARBA" id="ARBA00022692"/>
    </source>
</evidence>
<dbReference type="RefSeq" id="WP_323378335.1">
    <property type="nucleotide sequence ID" value="NZ_WEGJ01000021.1"/>
</dbReference>
<dbReference type="InterPro" id="IPR039421">
    <property type="entry name" value="Type_1_exporter"/>
</dbReference>
<sequence length="658" mass="70417">MRRWLRRPQVVEPEVSEAEKALFGGPLRYDMGWNQHEDARLKLTMWSAIRTLPGLVGSCLRLAWAADRRALRTVAAAEVGQGICEALGLLAVNAVLHALLAGGTAADRLRDAVPALVAGGVVAVVSALFASLSTAAAGRLEPKVERLATERYLTAVAGVEMEAVESPEFQRLIDVAQFGAASARRMISACVPAVNSVFGMIAAGSVLSILHPVLLPLLLLIAVPRGWGAMRVSQQRYVSVMQWIEHVRASRLIGNLLTKREAAAEVRAHQVGSYLLRHYRSMAETAEGEQTRLAHDKAAIQLLASALSGAMALCTYGLLIALIVGGRMELAAAGTAVMGIRSGAASLGALAMNVNQLHEESLYVRDLDRFLARAHDHAIPATGAPLAGPLHTLTVEGITFTYPDRDTPALKDVSLTVRTGQVIALVGANGSGKSTLVKLLAGLYLPDSGDIRWDGTSITDADRAEVFAQIGLLGQDFEEWPFTAAANLHIGRPDLPRDPERLEAAAAWSGADKLIDELPNGWNTLLARMFRGASDLSGGQWQKIALSRTWMRRDARLLIVDEPTSALDPEAEIATFDKIRELATPHRAVVLVTHRMAAVQHADHIYVLTEGALTEHGTHADLMAAGARYAAMYTAQASQFALPAVNGGPVIPAPAREP</sequence>
<dbReference type="SUPFAM" id="SSF52540">
    <property type="entry name" value="P-loop containing nucleoside triphosphate hydrolases"/>
    <property type="match status" value="1"/>
</dbReference>
<dbReference type="PROSITE" id="PS50893">
    <property type="entry name" value="ABC_TRANSPORTER_2"/>
    <property type="match status" value="1"/>
</dbReference>
<dbReference type="PANTHER" id="PTHR43394">
    <property type="entry name" value="ATP-DEPENDENT PERMEASE MDL1, MITOCHONDRIAL"/>
    <property type="match status" value="1"/>
</dbReference>
<reference evidence="10 11" key="1">
    <citation type="submission" date="2019-10" db="EMBL/GenBank/DDBJ databases">
        <title>Streptomyces smaragdinus sp. nov. and Streptomyces fabii sp. nov., isolated from the gut of fungus growing-termite Macrotermes natalensis.</title>
        <authorList>
            <person name="Schwitalla J."/>
            <person name="Benndorf R."/>
            <person name="Martin K."/>
            <person name="De Beer W."/>
            <person name="Kaster A.-K."/>
            <person name="Vollmers J."/>
            <person name="Poulsen M."/>
            <person name="Beemelmanns C."/>
        </authorList>
    </citation>
    <scope>NUCLEOTIDE SEQUENCE [LARGE SCALE GENOMIC DNA]</scope>
    <source>
        <strain evidence="10 11">RB5</strain>
    </source>
</reference>
<keyword evidence="3" id="KW-0547">Nucleotide-binding</keyword>
<feature type="domain" description="ABC transporter" evidence="8">
    <location>
        <begin position="393"/>
        <end position="635"/>
    </location>
</feature>
<dbReference type="EMBL" id="WEGJ01000021">
    <property type="protein sequence ID" value="MQY14486.1"/>
    <property type="molecule type" value="Genomic_DNA"/>
</dbReference>
<gene>
    <name evidence="10" type="primary">btuD_21</name>
    <name evidence="10" type="ORF">SRB5_46530</name>
</gene>
<dbReference type="Gene3D" id="1.20.1560.10">
    <property type="entry name" value="ABC transporter type 1, transmembrane domain"/>
    <property type="match status" value="1"/>
</dbReference>
<dbReference type="PANTHER" id="PTHR43394:SF1">
    <property type="entry name" value="ATP-BINDING CASSETTE SUB-FAMILY B MEMBER 10, MITOCHONDRIAL"/>
    <property type="match status" value="1"/>
</dbReference>
<name>A0A7K0CLX7_9ACTN</name>
<evidence type="ECO:0000256" key="1">
    <source>
        <dbReference type="ARBA" id="ARBA00004651"/>
    </source>
</evidence>
<dbReference type="SMART" id="SM00382">
    <property type="entry name" value="AAA"/>
    <property type="match status" value="1"/>
</dbReference>
<dbReference type="InterPro" id="IPR003439">
    <property type="entry name" value="ABC_transporter-like_ATP-bd"/>
</dbReference>
<keyword evidence="2 7" id="KW-0812">Transmembrane</keyword>
<accession>A0A7K0CLX7</accession>
<dbReference type="InterPro" id="IPR011527">
    <property type="entry name" value="ABC1_TM_dom"/>
</dbReference>
<feature type="transmembrane region" description="Helical" evidence="7">
    <location>
        <begin position="115"/>
        <end position="137"/>
    </location>
</feature>
<evidence type="ECO:0000313" key="11">
    <source>
        <dbReference type="Proteomes" id="UP000466345"/>
    </source>
</evidence>
<dbReference type="Pfam" id="PF00005">
    <property type="entry name" value="ABC_tran"/>
    <property type="match status" value="1"/>
</dbReference>
<keyword evidence="5 7" id="KW-1133">Transmembrane helix</keyword>
<comment type="caution">
    <text evidence="10">The sequence shown here is derived from an EMBL/GenBank/DDBJ whole genome shotgun (WGS) entry which is preliminary data.</text>
</comment>